<evidence type="ECO:0000256" key="5">
    <source>
        <dbReference type="ARBA" id="ARBA00023043"/>
    </source>
</evidence>
<dbReference type="InterPro" id="IPR050776">
    <property type="entry name" value="Ank_Repeat/CDKN_Inhibitor"/>
</dbReference>
<dbReference type="PANTHER" id="PTHR24201">
    <property type="entry name" value="ANK_REP_REGION DOMAIN-CONTAINING PROTEIN"/>
    <property type="match status" value="1"/>
</dbReference>
<keyword evidence="11" id="KW-1185">Reference proteome</keyword>
<feature type="domain" description="C3H1-type" evidence="9">
    <location>
        <begin position="677"/>
        <end position="704"/>
    </location>
</feature>
<feature type="region of interest" description="Disordered" evidence="8">
    <location>
        <begin position="30"/>
        <end position="51"/>
    </location>
</feature>
<gene>
    <name evidence="10" type="primary">mib1</name>
    <name evidence="10" type="ORF">AK812_SmicGene5325</name>
</gene>
<evidence type="ECO:0000259" key="9">
    <source>
        <dbReference type="PROSITE" id="PS50103"/>
    </source>
</evidence>
<proteinExistence type="predicted"/>
<dbReference type="Pfam" id="PF12796">
    <property type="entry name" value="Ank_2"/>
    <property type="match status" value="1"/>
</dbReference>
<evidence type="ECO:0000256" key="2">
    <source>
        <dbReference type="ARBA" id="ARBA00022737"/>
    </source>
</evidence>
<organism evidence="10 11">
    <name type="scientific">Symbiodinium microadriaticum</name>
    <name type="common">Dinoflagellate</name>
    <name type="synonym">Zooxanthella microadriatica</name>
    <dbReference type="NCBI Taxonomy" id="2951"/>
    <lineage>
        <taxon>Eukaryota</taxon>
        <taxon>Sar</taxon>
        <taxon>Alveolata</taxon>
        <taxon>Dinophyceae</taxon>
        <taxon>Suessiales</taxon>
        <taxon>Symbiodiniaceae</taxon>
        <taxon>Symbiodinium</taxon>
    </lineage>
</organism>
<name>A0A1Q9EU07_SYMMI</name>
<feature type="compositionally biased region" description="Basic and acidic residues" evidence="8">
    <location>
        <begin position="696"/>
        <end position="715"/>
    </location>
</feature>
<evidence type="ECO:0000256" key="4">
    <source>
        <dbReference type="ARBA" id="ARBA00022833"/>
    </source>
</evidence>
<dbReference type="InterPro" id="IPR000571">
    <property type="entry name" value="Znf_CCCH"/>
</dbReference>
<evidence type="ECO:0000256" key="7">
    <source>
        <dbReference type="PROSITE-ProRule" id="PRU00723"/>
    </source>
</evidence>
<dbReference type="Pfam" id="PF00023">
    <property type="entry name" value="Ank"/>
    <property type="match status" value="1"/>
</dbReference>
<feature type="repeat" description="ANK" evidence="6">
    <location>
        <begin position="523"/>
        <end position="555"/>
    </location>
</feature>
<dbReference type="AlphaFoldDB" id="A0A1Q9EU07"/>
<feature type="domain" description="C3H1-type" evidence="9">
    <location>
        <begin position="61"/>
        <end position="87"/>
    </location>
</feature>
<feature type="repeat" description="ANK" evidence="6">
    <location>
        <begin position="590"/>
        <end position="622"/>
    </location>
</feature>
<dbReference type="SMART" id="SM00248">
    <property type="entry name" value="ANK"/>
    <property type="match status" value="4"/>
</dbReference>
<dbReference type="SMART" id="SM00356">
    <property type="entry name" value="ZnF_C3H1"/>
    <property type="match status" value="3"/>
</dbReference>
<dbReference type="GO" id="GO:0010468">
    <property type="term" value="P:regulation of gene expression"/>
    <property type="evidence" value="ECO:0007669"/>
    <property type="project" value="UniProtKB-ARBA"/>
</dbReference>
<dbReference type="SUPFAM" id="SSF48403">
    <property type="entry name" value="Ankyrin repeat"/>
    <property type="match status" value="1"/>
</dbReference>
<evidence type="ECO:0000313" key="11">
    <source>
        <dbReference type="Proteomes" id="UP000186817"/>
    </source>
</evidence>
<feature type="zinc finger region" description="C3H1-type" evidence="7">
    <location>
        <begin position="61"/>
        <end position="87"/>
    </location>
</feature>
<dbReference type="PANTHER" id="PTHR24201:SF14">
    <property type="entry name" value="CYCLIN-DEPENDENT KINASE 4 INHIBITOR C-LIKE"/>
    <property type="match status" value="1"/>
</dbReference>
<dbReference type="InterPro" id="IPR002110">
    <property type="entry name" value="Ankyrin_rpt"/>
</dbReference>
<dbReference type="InterPro" id="IPR036855">
    <property type="entry name" value="Znf_CCCH_sf"/>
</dbReference>
<feature type="zinc finger region" description="C3H1-type" evidence="7">
    <location>
        <begin position="95"/>
        <end position="122"/>
    </location>
</feature>
<keyword evidence="4 7" id="KW-0862">Zinc</keyword>
<dbReference type="Pfam" id="PF00642">
    <property type="entry name" value="zf-CCCH"/>
    <property type="match status" value="1"/>
</dbReference>
<feature type="region of interest" description="Disordered" evidence="8">
    <location>
        <begin position="696"/>
        <end position="740"/>
    </location>
</feature>
<sequence>MSWGIAPRLLSLAVDKTGCEITPTKSAASRAAGRRVAKAPKQPGEVPKAPIGPENAVTARLLKTKMCYFFERGKCASKTCRYAHSVHELRKQPNLQKTKLCKAFADGLCMRGDDCVFAHGEVQLRVTDGIYKTHSAAPMGERAEELILSGLQDSYSSQSLQTGGCHAFVSGQKFVYDLIDCMKNDFQSQYLIWQDLFRRSEYHHSVQTREASLILSAIRAVPIPFVKICEDVGQAMCRAVADVEGQHASQHGSILDRFEATCQSLLEKVANDVPELDWLCERVDLSLRSFNHTRAQLGLICQSLIAGYFFHASGFRWFQVSGTGKLVHCNSYGCIRDHDTEEDALCRKLEQVLEDAPEAFWLTASEGRPRETEWRGKKVEVACSFEHDLEGPLSRHLISAEVAERCKQGLEFWGVSDSSSTALKCAVGFTYYYFGLAEILASRSTAAMFALASDNYAEEYTRCRQFLQGHRPLKLLESAVSAHCESTPADDADAQQPTKEETFCPLGLQIAQRADLAATQPPENYTAVHQAAVGGHVEVLRILANARADLGARDVRRLCAAHLAADAGQVDIIRFLHSANPALLEAADGAGKTPVHRAAQRGRTDVLETLEDLGVDLSVETPGGKTVAHLAAEAGQNNVLRFLPPSQCVELLKLTESIMRGEKPIKSMWEKETPRRPGTVRMCHFFERGRCLKGERCNHAHGPEDLRRPPPREEDGTGAVPTLGTPVATPGKGDRNGASPLPLADLTQAMASIAAAAAVQASQAAVFGMCTPPPENSSNWGMPWSYGGIATPESYYLGPSPQLMPPMLASDDYSYPDAWGSQVQPCDLNDRLDRLAPASVDLSADVQIPEEPEVTAPPAPADESAQIAPANTCCRCSGVESIEFDDCRFYHEKLRSLRTAESNFNGSQRGAVALGTLLRKL</sequence>
<dbReference type="Proteomes" id="UP000186817">
    <property type="component" value="Unassembled WGS sequence"/>
</dbReference>
<dbReference type="GO" id="GO:0008270">
    <property type="term" value="F:zinc ion binding"/>
    <property type="evidence" value="ECO:0007669"/>
    <property type="project" value="UniProtKB-KW"/>
</dbReference>
<feature type="domain" description="C3H1-type" evidence="9">
    <location>
        <begin position="95"/>
        <end position="122"/>
    </location>
</feature>
<keyword evidence="1 7" id="KW-0479">Metal-binding</keyword>
<dbReference type="OrthoDB" id="195446at2759"/>
<dbReference type="PROSITE" id="PS50297">
    <property type="entry name" value="ANK_REP_REGION"/>
    <property type="match status" value="2"/>
</dbReference>
<dbReference type="Gene3D" id="1.25.40.20">
    <property type="entry name" value="Ankyrin repeat-containing domain"/>
    <property type="match status" value="1"/>
</dbReference>
<dbReference type="PROSITE" id="PS50088">
    <property type="entry name" value="ANK_REPEAT"/>
    <property type="match status" value="2"/>
</dbReference>
<accession>A0A1Q9EU07</accession>
<dbReference type="EMBL" id="LSRX01000069">
    <property type="protein sequence ID" value="OLQ10904.1"/>
    <property type="molecule type" value="Genomic_DNA"/>
</dbReference>
<keyword evidence="3 7" id="KW-0863">Zinc-finger</keyword>
<protein>
    <submittedName>
        <fullName evidence="10">E3 ubiquitin-protein ligase mind-bomb</fullName>
    </submittedName>
</protein>
<evidence type="ECO:0000256" key="3">
    <source>
        <dbReference type="ARBA" id="ARBA00022771"/>
    </source>
</evidence>
<evidence type="ECO:0000256" key="8">
    <source>
        <dbReference type="SAM" id="MobiDB-lite"/>
    </source>
</evidence>
<keyword evidence="5 6" id="KW-0040">ANK repeat</keyword>
<evidence type="ECO:0000313" key="10">
    <source>
        <dbReference type="EMBL" id="OLQ10904.1"/>
    </source>
</evidence>
<dbReference type="InterPro" id="IPR036770">
    <property type="entry name" value="Ankyrin_rpt-contain_sf"/>
</dbReference>
<dbReference type="PROSITE" id="PS50103">
    <property type="entry name" value="ZF_C3H1"/>
    <property type="match status" value="3"/>
</dbReference>
<evidence type="ECO:0000256" key="6">
    <source>
        <dbReference type="PROSITE-ProRule" id="PRU00023"/>
    </source>
</evidence>
<dbReference type="SUPFAM" id="SSF90229">
    <property type="entry name" value="CCCH zinc finger"/>
    <property type="match status" value="2"/>
</dbReference>
<comment type="caution">
    <text evidence="10">The sequence shown here is derived from an EMBL/GenBank/DDBJ whole genome shotgun (WGS) entry which is preliminary data.</text>
</comment>
<dbReference type="GO" id="GO:0005634">
    <property type="term" value="C:nucleus"/>
    <property type="evidence" value="ECO:0007669"/>
    <property type="project" value="TreeGrafter"/>
</dbReference>
<dbReference type="Gene3D" id="4.10.1000.10">
    <property type="entry name" value="Zinc finger, CCCH-type"/>
    <property type="match status" value="3"/>
</dbReference>
<evidence type="ECO:0000256" key="1">
    <source>
        <dbReference type="ARBA" id="ARBA00022723"/>
    </source>
</evidence>
<reference evidence="10 11" key="1">
    <citation type="submission" date="2016-02" db="EMBL/GenBank/DDBJ databases">
        <title>Genome analysis of coral dinoflagellate symbionts highlights evolutionary adaptations to a symbiotic lifestyle.</title>
        <authorList>
            <person name="Aranda M."/>
            <person name="Li Y."/>
            <person name="Liew Y.J."/>
            <person name="Baumgarten S."/>
            <person name="Simakov O."/>
            <person name="Wilson M."/>
            <person name="Piel J."/>
            <person name="Ashoor H."/>
            <person name="Bougouffa S."/>
            <person name="Bajic V.B."/>
            <person name="Ryu T."/>
            <person name="Ravasi T."/>
            <person name="Bayer T."/>
            <person name="Micklem G."/>
            <person name="Kim H."/>
            <person name="Bhak J."/>
            <person name="Lajeunesse T.C."/>
            <person name="Voolstra C.R."/>
        </authorList>
    </citation>
    <scope>NUCLEOTIDE SEQUENCE [LARGE SCALE GENOMIC DNA]</scope>
    <source>
        <strain evidence="10 11">CCMP2467</strain>
    </source>
</reference>
<feature type="zinc finger region" description="C3H1-type" evidence="7">
    <location>
        <begin position="677"/>
        <end position="704"/>
    </location>
</feature>
<keyword evidence="2" id="KW-0677">Repeat</keyword>